<dbReference type="RefSeq" id="WP_348396666.1">
    <property type="nucleotide sequence ID" value="NZ_CP136600.1"/>
</dbReference>
<dbReference type="SUPFAM" id="SSF51735">
    <property type="entry name" value="NAD(P)-binding Rossmann-fold domains"/>
    <property type="match status" value="1"/>
</dbReference>
<dbReference type="Gene3D" id="3.40.50.720">
    <property type="entry name" value="NAD(P)-binding Rossmann-like Domain"/>
    <property type="match status" value="1"/>
</dbReference>
<keyword evidence="3" id="KW-1185">Reference proteome</keyword>
<dbReference type="InterPro" id="IPR036291">
    <property type="entry name" value="NAD(P)-bd_dom_sf"/>
</dbReference>
<feature type="domain" description="NAD(P)-binding" evidence="1">
    <location>
        <begin position="8"/>
        <end position="158"/>
    </location>
</feature>
<name>A0ABZ0GR94_9GAMM</name>
<proteinExistence type="predicted"/>
<accession>A0ABZ0GR94</accession>
<reference evidence="2 3" key="1">
    <citation type="submission" date="2023-09" db="EMBL/GenBank/DDBJ databases">
        <authorList>
            <person name="Qi X."/>
        </authorList>
    </citation>
    <scope>NUCLEOTIDE SEQUENCE [LARGE SCALE GENOMIC DNA]</scope>
    <source>
        <strain evidence="2 3">S1-1</strain>
    </source>
</reference>
<dbReference type="Proteomes" id="UP001301442">
    <property type="component" value="Chromosome"/>
</dbReference>
<organism evidence="2 3">
    <name type="scientific">Thalassotalea fonticola</name>
    <dbReference type="NCBI Taxonomy" id="3065649"/>
    <lineage>
        <taxon>Bacteria</taxon>
        <taxon>Pseudomonadati</taxon>
        <taxon>Pseudomonadota</taxon>
        <taxon>Gammaproteobacteria</taxon>
        <taxon>Alteromonadales</taxon>
        <taxon>Colwelliaceae</taxon>
        <taxon>Thalassotalea</taxon>
    </lineage>
</organism>
<dbReference type="Pfam" id="PF13460">
    <property type="entry name" value="NAD_binding_10"/>
    <property type="match status" value="1"/>
</dbReference>
<dbReference type="InterPro" id="IPR016040">
    <property type="entry name" value="NAD(P)-bd_dom"/>
</dbReference>
<sequence length="222" mass="24559">MKSVLLLGASGLTGRHCLQLLLDNDNYRKVIIAVRAPLPVVNKKLTQVVVNFDDINSNEDLFAVDEVFCCLGTTIKKAGSRTAFTNIDHDLVIHIAKLAKKHAVNKFLVISALGANPKSNSFYNQIKGKMECALKTLNLNATFVFRPSLLLGDRKEFRRLEHITALFCKVFSFMFIGPLKAVKPIEASVLANAMITVANNESLNKSFQVIENQAIKELGITQ</sequence>
<evidence type="ECO:0000313" key="3">
    <source>
        <dbReference type="Proteomes" id="UP001301442"/>
    </source>
</evidence>
<gene>
    <name evidence="2" type="ORF">RI844_01235</name>
</gene>
<dbReference type="PANTHER" id="PTHR14097">
    <property type="entry name" value="OXIDOREDUCTASE HTATIP2"/>
    <property type="match status" value="1"/>
</dbReference>
<evidence type="ECO:0000313" key="2">
    <source>
        <dbReference type="EMBL" id="WOH37888.1"/>
    </source>
</evidence>
<evidence type="ECO:0000259" key="1">
    <source>
        <dbReference type="Pfam" id="PF13460"/>
    </source>
</evidence>
<dbReference type="PANTHER" id="PTHR14097:SF7">
    <property type="entry name" value="OXIDOREDUCTASE HTATIP2"/>
    <property type="match status" value="1"/>
</dbReference>
<dbReference type="EMBL" id="CP136600">
    <property type="protein sequence ID" value="WOH37888.1"/>
    <property type="molecule type" value="Genomic_DNA"/>
</dbReference>
<protein>
    <submittedName>
        <fullName evidence="2">NAD(P)H-binding protein</fullName>
    </submittedName>
</protein>